<evidence type="ECO:0000256" key="5">
    <source>
        <dbReference type="RuleBase" id="RU004003"/>
    </source>
</evidence>
<feature type="domain" description="Type II/III secretion system secretin-like" evidence="7">
    <location>
        <begin position="281"/>
        <end position="436"/>
    </location>
</feature>
<gene>
    <name evidence="9" type="ORF">IFO67_02205</name>
</gene>
<keyword evidence="10" id="KW-1185">Reference proteome</keyword>
<evidence type="ECO:0000256" key="2">
    <source>
        <dbReference type="ARBA" id="ARBA00023287"/>
    </source>
</evidence>
<dbReference type="InterPro" id="IPR001775">
    <property type="entry name" value="GspD/PilQ"/>
</dbReference>
<comment type="caution">
    <text evidence="9">The sequence shown here is derived from an EMBL/GenBank/DDBJ whole genome shotgun (WGS) entry which is preliminary data.</text>
</comment>
<feature type="region of interest" description="Disordered" evidence="6">
    <location>
        <begin position="452"/>
        <end position="502"/>
    </location>
</feature>
<dbReference type="EMBL" id="JACYTO010000001">
    <property type="protein sequence ID" value="MBD8501685.1"/>
    <property type="molecule type" value="Genomic_DNA"/>
</dbReference>
<dbReference type="Proteomes" id="UP000603602">
    <property type="component" value="Unassembled WGS sequence"/>
</dbReference>
<evidence type="ECO:0000256" key="1">
    <source>
        <dbReference type="ARBA" id="ARBA00014124"/>
    </source>
</evidence>
<dbReference type="PANTHER" id="PTHR30332">
    <property type="entry name" value="PROBABLE GENERAL SECRETION PATHWAY PROTEIN D"/>
    <property type="match status" value="1"/>
</dbReference>
<comment type="subunit">
    <text evidence="4">Homododecamer. Tetramer of trimer.</text>
</comment>
<dbReference type="InterPro" id="IPR050810">
    <property type="entry name" value="Bact_Secretion_Sys_Channel"/>
</dbReference>
<dbReference type="PROSITE" id="PS00875">
    <property type="entry name" value="T2SP_D"/>
    <property type="match status" value="1"/>
</dbReference>
<sequence>MTCALPAHARQAGDSAGMAGGQEVRRFAESWYSAGKAASGNSPRMEIVDDQAAIPEIEMFVGETRVFPAPALARIAVGNGQIMSAASLDDREVIVFANAVGTSSLFIWNQDGSHRRVKINIVAGDTTRVAREIAAFLSAIPNATASVIGDKVIVEGEELSDHDLAKIDEIAKRYPQVVNFTNRTGWDQMVLMDVKVVEFPTNELREIGLKWGSTGGFAVGGVWSPIGRGGERGDYTINLNTGTGNAAPIVPSGSGTTIPLHSGLNVLSVLNMGLNAQLNLLAQDGKASILAEPQLSARNGAKATFLAGGEYPYTVSTINGPTVMFKPFGVKLEITPLVSRKGVIRATIDSEVSAIDTSVSTVAGPALSSRRTSTEFNVRDGETLVLAGLLSRKTSESIDKLPFLGDLPILGALFRSKRFQDDETELVVFVTPHVVDSRSPGLVDRVARATDRLEQSQGVSPYLDPPNEPMPGSAAPDGQGSDLPQAALAAESSAQGLSVDAGVPPPVHQRVVSEQVVVHELPNRASAVLARLRKGTVLTALGADIVGGWRQVRLDDGSTGWVADRGLSPTIETPHQGRVAEQGADGRMAARPVTAPAGTEATPGGWFRVGVRRLALRVSPDVNAQPVAWLAAGSEVEALLPEAVSGWLPVRAGTHRGWAWAQSLRLIHAEQP</sequence>
<evidence type="ECO:0000259" key="8">
    <source>
        <dbReference type="Pfam" id="PF13629"/>
    </source>
</evidence>
<evidence type="ECO:0000259" key="7">
    <source>
        <dbReference type="Pfam" id="PF00263"/>
    </source>
</evidence>
<evidence type="ECO:0000256" key="4">
    <source>
        <dbReference type="ARBA" id="ARBA00025897"/>
    </source>
</evidence>
<dbReference type="PANTHER" id="PTHR30332:SF17">
    <property type="entry name" value="TYPE IV PILIATION SYSTEM PROTEIN DR_0774-RELATED"/>
    <property type="match status" value="1"/>
</dbReference>
<proteinExistence type="inferred from homology"/>
<name>A0ABR9B5N5_9RHOO</name>
<dbReference type="InterPro" id="IPR032789">
    <property type="entry name" value="T2SS-T3SS_pil_N"/>
</dbReference>
<dbReference type="PRINTS" id="PR00811">
    <property type="entry name" value="BCTERIALGSPD"/>
</dbReference>
<keyword evidence="2" id="KW-0178">Competence</keyword>
<dbReference type="RefSeq" id="WP_187716522.1">
    <property type="nucleotide sequence ID" value="NZ_JACTAH010000001.1"/>
</dbReference>
<comment type="function">
    <text evidence="3">Required for type IV pilus biogenesis and competence. Could function as a pore for exit of the pilus but also as a channel for entry of heme and antimicrobial agents and uptake of transforming DNA.</text>
</comment>
<accession>A0ABR9B5N5</accession>
<evidence type="ECO:0000313" key="9">
    <source>
        <dbReference type="EMBL" id="MBD8501685.1"/>
    </source>
</evidence>
<dbReference type="InterPro" id="IPR004845">
    <property type="entry name" value="T2SS_GspD_CS"/>
</dbReference>
<reference evidence="10" key="1">
    <citation type="submission" date="2023-07" db="EMBL/GenBank/DDBJ databases">
        <title>Thauera sp. CAU 1555 isolated from sand of Yaerae Beach.</title>
        <authorList>
            <person name="Kim W."/>
        </authorList>
    </citation>
    <scope>NUCLEOTIDE SEQUENCE [LARGE SCALE GENOMIC DNA]</scope>
    <source>
        <strain evidence="10">CAU 1555</strain>
    </source>
</reference>
<protein>
    <recommendedName>
        <fullName evidence="1">Type IV pilus biogenesis and competence protein PilQ</fullName>
    </recommendedName>
</protein>
<dbReference type="InterPro" id="IPR010466">
    <property type="entry name" value="DUF1058"/>
</dbReference>
<dbReference type="InterPro" id="IPR004846">
    <property type="entry name" value="T2SS/T3SS_dom"/>
</dbReference>
<dbReference type="Pfam" id="PF06347">
    <property type="entry name" value="SH3_4"/>
    <property type="match status" value="1"/>
</dbReference>
<evidence type="ECO:0000313" key="10">
    <source>
        <dbReference type="Proteomes" id="UP000603602"/>
    </source>
</evidence>
<dbReference type="Pfam" id="PF00263">
    <property type="entry name" value="Secretin"/>
    <property type="match status" value="1"/>
</dbReference>
<dbReference type="Pfam" id="PF13629">
    <property type="entry name" value="T2SS-T3SS_pil_N"/>
    <property type="match status" value="1"/>
</dbReference>
<feature type="domain" description="Pilus formation protein N-terminal" evidence="8">
    <location>
        <begin position="56"/>
        <end position="117"/>
    </location>
</feature>
<evidence type="ECO:0000256" key="3">
    <source>
        <dbReference type="ARBA" id="ARBA00024678"/>
    </source>
</evidence>
<organism evidence="9 10">
    <name type="scientific">Thauera sedimentorum</name>
    <dbReference type="NCBI Taxonomy" id="2767595"/>
    <lineage>
        <taxon>Bacteria</taxon>
        <taxon>Pseudomonadati</taxon>
        <taxon>Pseudomonadota</taxon>
        <taxon>Betaproteobacteria</taxon>
        <taxon>Rhodocyclales</taxon>
        <taxon>Zoogloeaceae</taxon>
        <taxon>Thauera</taxon>
    </lineage>
</organism>
<comment type="similarity">
    <text evidence="5">Belongs to the bacterial secretin family.</text>
</comment>
<dbReference type="Gene3D" id="2.30.30.40">
    <property type="entry name" value="SH3 Domains"/>
    <property type="match status" value="1"/>
</dbReference>
<evidence type="ECO:0000256" key="6">
    <source>
        <dbReference type="SAM" id="MobiDB-lite"/>
    </source>
</evidence>